<evidence type="ECO:0000313" key="8">
    <source>
        <dbReference type="Proteomes" id="UP000600799"/>
    </source>
</evidence>
<dbReference type="InterPro" id="IPR041490">
    <property type="entry name" value="KstR2_TetR_C"/>
</dbReference>
<reference evidence="7 8" key="1">
    <citation type="submission" date="2020-11" db="EMBL/GenBank/DDBJ databases">
        <title>The genome sequence of Novosphingobium sp. 1Y9A.</title>
        <authorList>
            <person name="Liu Y."/>
        </authorList>
    </citation>
    <scope>NUCLEOTIDE SEQUENCE [LARGE SCALE GENOMIC DNA]</scope>
    <source>
        <strain evidence="7 8">1Y9A</strain>
    </source>
</reference>
<dbReference type="SUPFAM" id="SSF46689">
    <property type="entry name" value="Homeodomain-like"/>
    <property type="match status" value="1"/>
</dbReference>
<dbReference type="PROSITE" id="PS50977">
    <property type="entry name" value="HTH_TETR_2"/>
    <property type="match status" value="1"/>
</dbReference>
<dbReference type="SUPFAM" id="SSF48498">
    <property type="entry name" value="Tetracyclin repressor-like, C-terminal domain"/>
    <property type="match status" value="1"/>
</dbReference>
<keyword evidence="4" id="KW-0804">Transcription</keyword>
<evidence type="ECO:0000256" key="5">
    <source>
        <dbReference type="PROSITE-ProRule" id="PRU00335"/>
    </source>
</evidence>
<evidence type="ECO:0000256" key="1">
    <source>
        <dbReference type="ARBA" id="ARBA00022491"/>
    </source>
</evidence>
<comment type="caution">
    <text evidence="7">The sequence shown here is derived from an EMBL/GenBank/DDBJ whole genome shotgun (WGS) entry which is preliminary data.</text>
</comment>
<accession>A0ABS0HGV3</accession>
<protein>
    <submittedName>
        <fullName evidence="7">TetR family transcriptional regulator</fullName>
    </submittedName>
</protein>
<evidence type="ECO:0000256" key="2">
    <source>
        <dbReference type="ARBA" id="ARBA00023015"/>
    </source>
</evidence>
<evidence type="ECO:0000256" key="3">
    <source>
        <dbReference type="ARBA" id="ARBA00023125"/>
    </source>
</evidence>
<evidence type="ECO:0000313" key="7">
    <source>
        <dbReference type="EMBL" id="MBF9151492.1"/>
    </source>
</evidence>
<sequence>MVSIARLPYLAGDRSAGLAHFPTGRTRRVPLLAARSPFKTPAERSEEREAKRMAVLEAAVRMFNARGYHQTSLDDVAASLGISKPTIYHYLGNKEQVLVECLTIGMNQLLAAAEEARAHHGRGIDRLRAFLTDYAEINMNDFGRCNILTANEALSPDARESIRLRKRRIDATLRELVAEGITDGSVAQCDPKLAALTLASALNGPSRWHRPDGELSERDIATQLVDFLTAGLAPR</sequence>
<dbReference type="InterPro" id="IPR001647">
    <property type="entry name" value="HTH_TetR"/>
</dbReference>
<evidence type="ECO:0000259" key="6">
    <source>
        <dbReference type="PROSITE" id="PS50977"/>
    </source>
</evidence>
<keyword evidence="1" id="KW-0678">Repressor</keyword>
<dbReference type="InterPro" id="IPR009057">
    <property type="entry name" value="Homeodomain-like_sf"/>
</dbReference>
<dbReference type="Pfam" id="PF00440">
    <property type="entry name" value="TetR_N"/>
    <property type="match status" value="1"/>
</dbReference>
<keyword evidence="2" id="KW-0805">Transcription regulation</keyword>
<dbReference type="Proteomes" id="UP000600799">
    <property type="component" value="Unassembled WGS sequence"/>
</dbReference>
<dbReference type="PANTHER" id="PTHR30055">
    <property type="entry name" value="HTH-TYPE TRANSCRIPTIONAL REGULATOR RUTR"/>
    <property type="match status" value="1"/>
</dbReference>
<dbReference type="PANTHER" id="PTHR30055:SF175">
    <property type="entry name" value="HTH-TYPE TRANSCRIPTIONAL REPRESSOR KSTR2"/>
    <property type="match status" value="1"/>
</dbReference>
<dbReference type="Pfam" id="PF17932">
    <property type="entry name" value="TetR_C_24"/>
    <property type="match status" value="1"/>
</dbReference>
<dbReference type="Gene3D" id="1.10.357.10">
    <property type="entry name" value="Tetracycline Repressor, domain 2"/>
    <property type="match status" value="1"/>
</dbReference>
<dbReference type="PRINTS" id="PR00455">
    <property type="entry name" value="HTHTETR"/>
</dbReference>
<keyword evidence="8" id="KW-1185">Reference proteome</keyword>
<gene>
    <name evidence="7" type="ORF">I2488_10795</name>
</gene>
<name>A0ABS0HGV3_9SPHN</name>
<evidence type="ECO:0000256" key="4">
    <source>
        <dbReference type="ARBA" id="ARBA00023163"/>
    </source>
</evidence>
<dbReference type="InterPro" id="IPR036271">
    <property type="entry name" value="Tet_transcr_reg_TetR-rel_C_sf"/>
</dbReference>
<dbReference type="EMBL" id="JADQDC010000006">
    <property type="protein sequence ID" value="MBF9151492.1"/>
    <property type="molecule type" value="Genomic_DNA"/>
</dbReference>
<dbReference type="Gene3D" id="1.10.10.60">
    <property type="entry name" value="Homeodomain-like"/>
    <property type="match status" value="1"/>
</dbReference>
<dbReference type="InterPro" id="IPR050109">
    <property type="entry name" value="HTH-type_TetR-like_transc_reg"/>
</dbReference>
<keyword evidence="3 5" id="KW-0238">DNA-binding</keyword>
<organism evidence="7 8">
    <name type="scientific">Novosphingobium jiangmenense</name>
    <dbReference type="NCBI Taxonomy" id="2791981"/>
    <lineage>
        <taxon>Bacteria</taxon>
        <taxon>Pseudomonadati</taxon>
        <taxon>Pseudomonadota</taxon>
        <taxon>Alphaproteobacteria</taxon>
        <taxon>Sphingomonadales</taxon>
        <taxon>Sphingomonadaceae</taxon>
        <taxon>Novosphingobium</taxon>
    </lineage>
</organism>
<feature type="DNA-binding region" description="H-T-H motif" evidence="5">
    <location>
        <begin position="72"/>
        <end position="91"/>
    </location>
</feature>
<proteinExistence type="predicted"/>
<feature type="domain" description="HTH tetR-type" evidence="6">
    <location>
        <begin position="49"/>
        <end position="109"/>
    </location>
</feature>